<dbReference type="Proteomes" id="UP000183832">
    <property type="component" value="Unassembled WGS sequence"/>
</dbReference>
<dbReference type="EMBL" id="CVRI01000024">
    <property type="protein sequence ID" value="CRK92250.1"/>
    <property type="molecule type" value="Genomic_DNA"/>
</dbReference>
<keyword evidence="2" id="KW-1185">Reference proteome</keyword>
<dbReference type="AlphaFoldDB" id="A0A1J1HXJ4"/>
<evidence type="ECO:0000313" key="1">
    <source>
        <dbReference type="EMBL" id="CRK92250.1"/>
    </source>
</evidence>
<organism evidence="1 2">
    <name type="scientific">Clunio marinus</name>
    <dbReference type="NCBI Taxonomy" id="568069"/>
    <lineage>
        <taxon>Eukaryota</taxon>
        <taxon>Metazoa</taxon>
        <taxon>Ecdysozoa</taxon>
        <taxon>Arthropoda</taxon>
        <taxon>Hexapoda</taxon>
        <taxon>Insecta</taxon>
        <taxon>Pterygota</taxon>
        <taxon>Neoptera</taxon>
        <taxon>Endopterygota</taxon>
        <taxon>Diptera</taxon>
        <taxon>Nematocera</taxon>
        <taxon>Chironomoidea</taxon>
        <taxon>Chironomidae</taxon>
        <taxon>Clunio</taxon>
    </lineage>
</organism>
<name>A0A1J1HXJ4_9DIPT</name>
<gene>
    <name evidence="1" type="ORF">CLUMA_CG005815</name>
</gene>
<sequence length="137" mass="15631">MFKYSSISNDLDGNIVKVNPPSIASSAIAVLVTILMETLLKLIHHQSQAQQHKHCGWASHSFADNYLQSSLDLQRQFDGRKNVINSIHLYNEIFHVGLSKGNPQNHWFNYIILLLCRICLLLRGRLTNVTQLCEEKC</sequence>
<proteinExistence type="predicted"/>
<accession>A0A1J1HXJ4</accession>
<evidence type="ECO:0000313" key="2">
    <source>
        <dbReference type="Proteomes" id="UP000183832"/>
    </source>
</evidence>
<protein>
    <submittedName>
        <fullName evidence="1">CLUMA_CG005815, isoform A</fullName>
    </submittedName>
</protein>
<reference evidence="1 2" key="1">
    <citation type="submission" date="2015-04" db="EMBL/GenBank/DDBJ databases">
        <authorList>
            <person name="Syromyatnikov M.Y."/>
            <person name="Popov V.N."/>
        </authorList>
    </citation>
    <scope>NUCLEOTIDE SEQUENCE [LARGE SCALE GENOMIC DNA]</scope>
</reference>